<dbReference type="PANTHER" id="PTHR11102:SF160">
    <property type="entry name" value="ERAD-ASSOCIATED E3 UBIQUITIN-PROTEIN LIGASE COMPONENT HRD3"/>
    <property type="match status" value="1"/>
</dbReference>
<evidence type="ECO:0000313" key="1">
    <source>
        <dbReference type="EMBL" id="GAA4342673.1"/>
    </source>
</evidence>
<gene>
    <name evidence="1" type="ORF">GCM10023150_00670</name>
</gene>
<accession>A0ABP8HQB9</accession>
<dbReference type="Pfam" id="PF08238">
    <property type="entry name" value="Sel1"/>
    <property type="match status" value="7"/>
</dbReference>
<evidence type="ECO:0000313" key="2">
    <source>
        <dbReference type="Proteomes" id="UP001501294"/>
    </source>
</evidence>
<dbReference type="PROSITE" id="PS51257">
    <property type="entry name" value="PROKAR_LIPOPROTEIN"/>
    <property type="match status" value="1"/>
</dbReference>
<dbReference type="Gene3D" id="1.25.40.10">
    <property type="entry name" value="Tetratricopeptide repeat domain"/>
    <property type="match status" value="2"/>
</dbReference>
<dbReference type="InterPro" id="IPR050767">
    <property type="entry name" value="Sel1_AlgK"/>
</dbReference>
<reference evidence="2" key="1">
    <citation type="journal article" date="2019" name="Int. J. Syst. Evol. Microbiol.">
        <title>The Global Catalogue of Microorganisms (GCM) 10K type strain sequencing project: providing services to taxonomists for standard genome sequencing and annotation.</title>
        <authorList>
            <consortium name="The Broad Institute Genomics Platform"/>
            <consortium name="The Broad Institute Genome Sequencing Center for Infectious Disease"/>
            <person name="Wu L."/>
            <person name="Ma J."/>
        </authorList>
    </citation>
    <scope>NUCLEOTIDE SEQUENCE [LARGE SCALE GENOMIC DNA]</scope>
    <source>
        <strain evidence="2">JCM 17727</strain>
    </source>
</reference>
<protein>
    <recommendedName>
        <fullName evidence="3">Sel1 repeat family protein</fullName>
    </recommendedName>
</protein>
<dbReference type="InterPro" id="IPR011990">
    <property type="entry name" value="TPR-like_helical_dom_sf"/>
</dbReference>
<sequence>MKKILLIVTTALFILSSCKTVEPVDPQVENDNIYTKVFNQLLIEPSSVPFDRLFESYLNSSYFLNNGSAFNSFVQLESDIYSGKAACESVDFINRLKTLPLSIRVHQLAADCAQMSNDSTAIEFHESMIDYLVLGYFKNGDAKNYYSAVKVTDFGEPTDLIKALGYEVVEYYIQPYAAGSMFSYAVVANSEDTGKQRSFHFNVWDALDILYSSSEEPVDIYSLNFLPTATFEELHETNSAFDLGTARVLWAQNNDVAVERLLRSVSAGNSMAQQMLADKLIIGDKINGYDIDDAIDQLISASEAGLATAFVRLSVIFKHGINTDKDLAVSKQLEQKSVELIGEDRTFGEIALVSTLYDLPEGQLVEAFKRAASAGNGRSAYYLYNYFNDKEQDEVALKYLELAAELEYAEALVLKGSLLVMDESKEWEDVQEEFLDLIEEAQSQHHPKADYILYKFLQASDKNLSFKYLQQAAKKGLVAAQYELANAYDDGDITGRDLAQSVRWLSMAVKQGSLPAIVGLGYNYEKGRGVEKDLTRAVQMYSLAAEQGSAQGMFNYGYMLLKGRGIEQNYPLAVEWFERAAKNGHASANNELALLYKEGEYFEQSYEKANQLFQLAAEDGEKYAMYNLGMSYEKGLGVAKDIETAIAWYLKAQARGHEEAAIRRFNLLTGKTN</sequence>
<organism evidence="1 2">
    <name type="scientific">Kangiella taiwanensis</name>
    <dbReference type="NCBI Taxonomy" id="1079179"/>
    <lineage>
        <taxon>Bacteria</taxon>
        <taxon>Pseudomonadati</taxon>
        <taxon>Pseudomonadota</taxon>
        <taxon>Gammaproteobacteria</taxon>
        <taxon>Kangiellales</taxon>
        <taxon>Kangiellaceae</taxon>
        <taxon>Kangiella</taxon>
    </lineage>
</organism>
<dbReference type="SMART" id="SM00671">
    <property type="entry name" value="SEL1"/>
    <property type="match status" value="7"/>
</dbReference>
<dbReference type="SUPFAM" id="SSF81901">
    <property type="entry name" value="HCP-like"/>
    <property type="match status" value="2"/>
</dbReference>
<keyword evidence="2" id="KW-1185">Reference proteome</keyword>
<dbReference type="PANTHER" id="PTHR11102">
    <property type="entry name" value="SEL-1-LIKE PROTEIN"/>
    <property type="match status" value="1"/>
</dbReference>
<comment type="caution">
    <text evidence="1">The sequence shown here is derived from an EMBL/GenBank/DDBJ whole genome shotgun (WGS) entry which is preliminary data.</text>
</comment>
<name>A0ABP8HQB9_9GAMM</name>
<dbReference type="RefSeq" id="WP_223577586.1">
    <property type="nucleotide sequence ID" value="NZ_BAABFU010000001.1"/>
</dbReference>
<dbReference type="Proteomes" id="UP001501294">
    <property type="component" value="Unassembled WGS sequence"/>
</dbReference>
<evidence type="ECO:0008006" key="3">
    <source>
        <dbReference type="Google" id="ProtNLM"/>
    </source>
</evidence>
<proteinExistence type="predicted"/>
<dbReference type="InterPro" id="IPR006597">
    <property type="entry name" value="Sel1-like"/>
</dbReference>
<dbReference type="EMBL" id="BAABFU010000001">
    <property type="protein sequence ID" value="GAA4342673.1"/>
    <property type="molecule type" value="Genomic_DNA"/>
</dbReference>